<dbReference type="Pfam" id="PF17164">
    <property type="entry name" value="DUF5122"/>
    <property type="match status" value="6"/>
</dbReference>
<evidence type="ECO:0000313" key="4">
    <source>
        <dbReference type="Proteomes" id="UP000245449"/>
    </source>
</evidence>
<dbReference type="SUPFAM" id="SSF50969">
    <property type="entry name" value="YVTN repeat-like/Quinoprotein amine dehydrogenase"/>
    <property type="match status" value="1"/>
</dbReference>
<evidence type="ECO:0000256" key="1">
    <source>
        <dbReference type="ARBA" id="ARBA00022729"/>
    </source>
</evidence>
<dbReference type="InterPro" id="IPR026444">
    <property type="entry name" value="Secre_tail"/>
</dbReference>
<reference evidence="3 4" key="1">
    <citation type="submission" date="2018-04" db="EMBL/GenBank/DDBJ databases">
        <title>Flavobacterium sp. nov., isolated from glacier ice.</title>
        <authorList>
            <person name="Liu Q."/>
            <person name="Xin Y.-H."/>
        </authorList>
    </citation>
    <scope>NUCLEOTIDE SEQUENCE [LARGE SCALE GENOMIC DNA]</scope>
    <source>
        <strain evidence="3 4">RB1R5</strain>
    </source>
</reference>
<dbReference type="Proteomes" id="UP000245449">
    <property type="component" value="Unassembled WGS sequence"/>
</dbReference>
<dbReference type="SUPFAM" id="SSF101898">
    <property type="entry name" value="NHL repeat"/>
    <property type="match status" value="1"/>
</dbReference>
<dbReference type="InterPro" id="IPR013431">
    <property type="entry name" value="Delta_60_rpt"/>
</dbReference>
<keyword evidence="4" id="KW-1185">Reference proteome</keyword>
<protein>
    <recommendedName>
        <fullName evidence="2">Secretion system C-terminal sorting domain-containing protein</fullName>
    </recommendedName>
</protein>
<feature type="domain" description="Secretion system C-terminal sorting" evidence="2">
    <location>
        <begin position="431"/>
        <end position="507"/>
    </location>
</feature>
<keyword evidence="1" id="KW-0732">Signal</keyword>
<dbReference type="OrthoDB" id="9805017at2"/>
<organism evidence="3 4">
    <name type="scientific">Flavobacterium psychrotolerans</name>
    <dbReference type="NCBI Taxonomy" id="2169410"/>
    <lineage>
        <taxon>Bacteria</taxon>
        <taxon>Pseudomonadati</taxon>
        <taxon>Bacteroidota</taxon>
        <taxon>Flavobacteriia</taxon>
        <taxon>Flavobacteriales</taxon>
        <taxon>Flavobacteriaceae</taxon>
        <taxon>Flavobacterium</taxon>
    </lineage>
</organism>
<evidence type="ECO:0000313" key="3">
    <source>
        <dbReference type="EMBL" id="PWA05093.1"/>
    </source>
</evidence>
<dbReference type="Gene3D" id="2.80.10.50">
    <property type="match status" value="3"/>
</dbReference>
<dbReference type="InterPro" id="IPR011044">
    <property type="entry name" value="Quino_amine_DH_bsu"/>
</dbReference>
<dbReference type="AlphaFoldDB" id="A0A2U1JJQ0"/>
<dbReference type="NCBIfam" id="TIGR04183">
    <property type="entry name" value="Por_Secre_tail"/>
    <property type="match status" value="1"/>
</dbReference>
<name>A0A2U1JJQ0_9FLAO</name>
<dbReference type="NCBIfam" id="TIGR02608">
    <property type="entry name" value="delta_60_rpt"/>
    <property type="match status" value="7"/>
</dbReference>
<dbReference type="RefSeq" id="WP_116724966.1">
    <property type="nucleotide sequence ID" value="NZ_QCZI01000009.1"/>
</dbReference>
<accession>A0A2U1JJQ0</accession>
<dbReference type="EMBL" id="QCZI01000009">
    <property type="protein sequence ID" value="PWA05093.1"/>
    <property type="molecule type" value="Genomic_DNA"/>
</dbReference>
<proteinExistence type="predicted"/>
<dbReference type="Pfam" id="PF18962">
    <property type="entry name" value="Por_Secre_tail"/>
    <property type="match status" value="1"/>
</dbReference>
<sequence>MKTTGVLLVIIILFLPKIIFAQDGVLDTTFGTDGKVLTTFGYESDVQSLALQPDGKIIAAGDVFNHGDFHQFGIARYHRDGSLDTTFGVDGRVVSDFLEYRISLNAVLVQKDGKIIVGGLMSQDPSLLPSHSFLVRYTCNGTIDSDFGIGGKVIIGGIGFSSLALQSDGSIIAAGYSYTYFKNDFVLLKYEENGILDDDFGINGVVTTSIGENDFGHDVALQSDGKIVLLGGYQNNFAIARYDNDGILDPAFGSHGIVVLDIDFSPNSVKIQSDGKIVCASMMSKLVRLLSNGDLDTGFGIEGIVQSPVSVSMEGGSDSIAIQNDGKIIVGGSYIDNVNDTRCIALVRYQINGDMDTTFGIDGLAETVFGQSSRSMLNCVLLQPDDKIVVGGESGPAFFGRHPNSVVLRYDLGTALTLSEFNNQKNRFSAYPNPVGSTVNLDCKLDQQELFSVNLFDCNGKMIANLLKEAYFKTGYNSQKLELPETLAKGIYFLNISNGQNSLNVKIVK</sequence>
<evidence type="ECO:0000259" key="2">
    <source>
        <dbReference type="Pfam" id="PF18962"/>
    </source>
</evidence>
<gene>
    <name evidence="3" type="ORF">DB895_08690</name>
</gene>
<comment type="caution">
    <text evidence="3">The sequence shown here is derived from an EMBL/GenBank/DDBJ whole genome shotgun (WGS) entry which is preliminary data.</text>
</comment>